<name>A0ABN2M8D6_9MICO</name>
<protein>
    <submittedName>
        <fullName evidence="1">Uncharacterized protein</fullName>
    </submittedName>
</protein>
<proteinExistence type="predicted"/>
<evidence type="ECO:0000313" key="2">
    <source>
        <dbReference type="Proteomes" id="UP001500002"/>
    </source>
</evidence>
<evidence type="ECO:0000313" key="1">
    <source>
        <dbReference type="EMBL" id="GAA1814502.1"/>
    </source>
</evidence>
<organism evidence="1 2">
    <name type="scientific">Agromyces neolithicus</name>
    <dbReference type="NCBI Taxonomy" id="269420"/>
    <lineage>
        <taxon>Bacteria</taxon>
        <taxon>Bacillati</taxon>
        <taxon>Actinomycetota</taxon>
        <taxon>Actinomycetes</taxon>
        <taxon>Micrococcales</taxon>
        <taxon>Microbacteriaceae</taxon>
        <taxon>Agromyces</taxon>
    </lineage>
</organism>
<dbReference type="Proteomes" id="UP001500002">
    <property type="component" value="Unassembled WGS sequence"/>
</dbReference>
<sequence>MFDVIGREGQLRKLARASTETALGVFAARTHIHSRMLWDTTQMREPANWVVRRVGRIRDMLTRAWGVGASQISVRTTTANQLLSIDSR</sequence>
<dbReference type="EMBL" id="BAAANJ010000009">
    <property type="protein sequence ID" value="GAA1814502.1"/>
    <property type="molecule type" value="Genomic_DNA"/>
</dbReference>
<gene>
    <name evidence="1" type="ORF">GCM10009749_24970</name>
</gene>
<comment type="caution">
    <text evidence="1">The sequence shown here is derived from an EMBL/GenBank/DDBJ whole genome shotgun (WGS) entry which is preliminary data.</text>
</comment>
<accession>A0ABN2M8D6</accession>
<reference evidence="1 2" key="1">
    <citation type="journal article" date="2019" name="Int. J. Syst. Evol. Microbiol.">
        <title>The Global Catalogue of Microorganisms (GCM) 10K type strain sequencing project: providing services to taxonomists for standard genome sequencing and annotation.</title>
        <authorList>
            <consortium name="The Broad Institute Genomics Platform"/>
            <consortium name="The Broad Institute Genome Sequencing Center for Infectious Disease"/>
            <person name="Wu L."/>
            <person name="Ma J."/>
        </authorList>
    </citation>
    <scope>NUCLEOTIDE SEQUENCE [LARGE SCALE GENOMIC DNA]</scope>
    <source>
        <strain evidence="1 2">JCM 14322</strain>
    </source>
</reference>
<keyword evidence="2" id="KW-1185">Reference proteome</keyword>